<comment type="subcellular location">
    <subcellularLocation>
        <location evidence="2 10">Nucleus</location>
    </subcellularLocation>
</comment>
<dbReference type="FunFam" id="3.10.20.90:FF:000247">
    <property type="entry name" value="Auxin-responsive protein"/>
    <property type="match status" value="1"/>
</dbReference>
<feature type="domain" description="PB1" evidence="12">
    <location>
        <begin position="114"/>
        <end position="210"/>
    </location>
</feature>
<name>A0A0E0GCG7_ORYNI</name>
<evidence type="ECO:0000256" key="9">
    <source>
        <dbReference type="ARBA" id="ARBA00023294"/>
    </source>
</evidence>
<dbReference type="eggNOG" id="ENOG502S04C">
    <property type="taxonomic scope" value="Eukaryota"/>
</dbReference>
<comment type="similarity">
    <text evidence="3 10">Belongs to the Aux/IAA family.</text>
</comment>
<evidence type="ECO:0000256" key="6">
    <source>
        <dbReference type="ARBA" id="ARBA00023015"/>
    </source>
</evidence>
<dbReference type="PROSITE" id="PS51745">
    <property type="entry name" value="PB1"/>
    <property type="match status" value="1"/>
</dbReference>
<dbReference type="Pfam" id="PF02309">
    <property type="entry name" value="AUX_IAA"/>
    <property type="match status" value="1"/>
</dbReference>
<dbReference type="GO" id="GO:0006355">
    <property type="term" value="P:regulation of DNA-templated transcription"/>
    <property type="evidence" value="ECO:0007669"/>
    <property type="project" value="InterPro"/>
</dbReference>
<dbReference type="PANTHER" id="PTHR31734:SF94">
    <property type="entry name" value="AUXIN-RESPONSIVE PROTEIN IAA30"/>
    <property type="match status" value="1"/>
</dbReference>
<evidence type="ECO:0000256" key="11">
    <source>
        <dbReference type="SAM" id="MobiDB-lite"/>
    </source>
</evidence>
<evidence type="ECO:0000256" key="4">
    <source>
        <dbReference type="ARBA" id="ARBA00011726"/>
    </source>
</evidence>
<feature type="region of interest" description="Disordered" evidence="11">
    <location>
        <begin position="1"/>
        <end position="109"/>
    </location>
</feature>
<evidence type="ECO:0000256" key="8">
    <source>
        <dbReference type="ARBA" id="ARBA00023242"/>
    </source>
</evidence>
<proteinExistence type="inferred from homology"/>
<keyword evidence="8 10" id="KW-0539">Nucleus</keyword>
<evidence type="ECO:0000256" key="10">
    <source>
        <dbReference type="RuleBase" id="RU004549"/>
    </source>
</evidence>
<evidence type="ECO:0000256" key="2">
    <source>
        <dbReference type="ARBA" id="ARBA00004123"/>
    </source>
</evidence>
<accession>A0A0E0GCG7</accession>
<evidence type="ECO:0000259" key="12">
    <source>
        <dbReference type="PROSITE" id="PS51745"/>
    </source>
</evidence>
<feature type="compositionally biased region" description="Basic residues" evidence="11">
    <location>
        <begin position="49"/>
        <end position="60"/>
    </location>
</feature>
<sequence length="296" mass="32376">MAFPLEAAEKPLDPLSAIPRVRRRRRWAAAAAVVGKGTPESPTSDDMKIKRRSKTSKHPRRTADDDDDGAGAIHGVFRLPTAGDGGEAAESSLTTATVTADRGGGGGGHGRRRSLFVKVYMEGVPIGRKLDLLPLDGYKGLVARLASMFRASITYHHCHRQFAVVGMKTNKVHHVLTYEDQEGDWMMAGDVPWELFLTSVKRLRIARADDNSCDPLAPAQGDPCKSTMFMQGESWNERYINGGVGLADNTRALDLKVFRKLLFLLLGLVIVVRVLARFAPHLPLAFPCYQGGEGEN</sequence>
<dbReference type="InterPro" id="IPR033389">
    <property type="entry name" value="AUX/IAA_dom"/>
</dbReference>
<dbReference type="InterPro" id="IPR003311">
    <property type="entry name" value="AUX_IAA"/>
</dbReference>
<dbReference type="InterPro" id="IPR053793">
    <property type="entry name" value="PB1-like"/>
</dbReference>
<protein>
    <recommendedName>
        <fullName evidence="10">Auxin-responsive protein</fullName>
    </recommendedName>
</protein>
<reference evidence="13" key="1">
    <citation type="submission" date="2015-04" db="UniProtKB">
        <authorList>
            <consortium name="EnsemblPlants"/>
        </authorList>
    </citation>
    <scope>IDENTIFICATION</scope>
    <source>
        <strain evidence="13">SL10</strain>
    </source>
</reference>
<dbReference type="AlphaFoldDB" id="A0A0E0GCG7"/>
<evidence type="ECO:0000256" key="3">
    <source>
        <dbReference type="ARBA" id="ARBA00006728"/>
    </source>
</evidence>
<dbReference type="Gene3D" id="3.10.20.90">
    <property type="entry name" value="Phosphatidylinositol 3-kinase Catalytic Subunit, Chain A, domain 1"/>
    <property type="match status" value="1"/>
</dbReference>
<keyword evidence="6 10" id="KW-0805">Transcription regulation</keyword>
<evidence type="ECO:0000313" key="13">
    <source>
        <dbReference type="EnsemblPlants" id="ONIVA02G33800.1"/>
    </source>
</evidence>
<dbReference type="Proteomes" id="UP000006591">
    <property type="component" value="Chromosome 2"/>
</dbReference>
<dbReference type="GO" id="GO:0009734">
    <property type="term" value="P:auxin-activated signaling pathway"/>
    <property type="evidence" value="ECO:0007669"/>
    <property type="project" value="UniProtKB-UniRule"/>
</dbReference>
<organism evidence="13">
    <name type="scientific">Oryza nivara</name>
    <name type="common">Indian wild rice</name>
    <name type="synonym">Oryza sativa f. spontanea</name>
    <dbReference type="NCBI Taxonomy" id="4536"/>
    <lineage>
        <taxon>Eukaryota</taxon>
        <taxon>Viridiplantae</taxon>
        <taxon>Streptophyta</taxon>
        <taxon>Embryophyta</taxon>
        <taxon>Tracheophyta</taxon>
        <taxon>Spermatophyta</taxon>
        <taxon>Magnoliopsida</taxon>
        <taxon>Liliopsida</taxon>
        <taxon>Poales</taxon>
        <taxon>Poaceae</taxon>
        <taxon>BOP clade</taxon>
        <taxon>Oryzoideae</taxon>
        <taxon>Oryzeae</taxon>
        <taxon>Oryzinae</taxon>
        <taxon>Oryza</taxon>
    </lineage>
</organism>
<keyword evidence="14" id="KW-1185">Reference proteome</keyword>
<dbReference type="EnsemblPlants" id="ONIVA02G33800.1">
    <property type="protein sequence ID" value="ONIVA02G33800.1"/>
    <property type="gene ID" value="ONIVA02G33800"/>
</dbReference>
<dbReference type="PANTHER" id="PTHR31734">
    <property type="entry name" value="AUXIN-RESPONSIVE PROTEIN IAA17"/>
    <property type="match status" value="1"/>
</dbReference>
<dbReference type="GO" id="GO:0009630">
    <property type="term" value="P:gravitropism"/>
    <property type="evidence" value="ECO:0007669"/>
    <property type="project" value="UniProtKB-ARBA"/>
</dbReference>
<dbReference type="STRING" id="4536.A0A0E0GCG7"/>
<reference evidence="13" key="2">
    <citation type="submission" date="2018-04" db="EMBL/GenBank/DDBJ databases">
        <title>OnivRS2 (Oryza nivara Reference Sequence Version 2).</title>
        <authorList>
            <person name="Zhang J."/>
            <person name="Kudrna D."/>
            <person name="Lee S."/>
            <person name="Talag J."/>
            <person name="Rajasekar S."/>
            <person name="Welchert J."/>
            <person name="Hsing Y.-I."/>
            <person name="Wing R.A."/>
        </authorList>
    </citation>
    <scope>NUCLEOTIDE SEQUENCE [LARGE SCALE GENOMIC DNA]</scope>
    <source>
        <strain evidence="13">SL10</strain>
    </source>
</reference>
<evidence type="ECO:0000256" key="1">
    <source>
        <dbReference type="ARBA" id="ARBA00002159"/>
    </source>
</evidence>
<dbReference type="Gramene" id="ONIVA02G33800.1">
    <property type="protein sequence ID" value="ONIVA02G33800.1"/>
    <property type="gene ID" value="ONIVA02G33800"/>
</dbReference>
<keyword evidence="7 10" id="KW-0804">Transcription</keyword>
<evidence type="ECO:0000256" key="7">
    <source>
        <dbReference type="ARBA" id="ARBA00023163"/>
    </source>
</evidence>
<comment type="subunit">
    <text evidence="4 10">Homodimers and heterodimers.</text>
</comment>
<comment type="function">
    <text evidence="1 10">Aux/IAA proteins are short-lived transcriptional factors that function as repressors of early auxin response genes at low auxin concentrations.</text>
</comment>
<dbReference type="GO" id="GO:0005634">
    <property type="term" value="C:nucleus"/>
    <property type="evidence" value="ECO:0007669"/>
    <property type="project" value="UniProtKB-SubCell"/>
</dbReference>
<keyword evidence="9 10" id="KW-0927">Auxin signaling pathway</keyword>
<keyword evidence="5 10" id="KW-0678">Repressor</keyword>
<dbReference type="GO" id="GO:0048364">
    <property type="term" value="P:root development"/>
    <property type="evidence" value="ECO:0007669"/>
    <property type="project" value="UniProtKB-ARBA"/>
</dbReference>
<dbReference type="HOGENOM" id="CLU_941300_0_0_1"/>
<evidence type="ECO:0000256" key="5">
    <source>
        <dbReference type="ARBA" id="ARBA00022491"/>
    </source>
</evidence>
<evidence type="ECO:0000313" key="14">
    <source>
        <dbReference type="Proteomes" id="UP000006591"/>
    </source>
</evidence>
<dbReference type="SUPFAM" id="SSF54277">
    <property type="entry name" value="CAD &amp; PB1 domains"/>
    <property type="match status" value="1"/>
</dbReference>